<evidence type="ECO:0000256" key="1">
    <source>
        <dbReference type="SAM" id="MobiDB-lite"/>
    </source>
</evidence>
<feature type="compositionally biased region" description="Polar residues" evidence="1">
    <location>
        <begin position="116"/>
        <end position="127"/>
    </location>
</feature>
<feature type="region of interest" description="Disordered" evidence="1">
    <location>
        <begin position="116"/>
        <end position="143"/>
    </location>
</feature>
<keyword evidence="3" id="KW-1185">Reference proteome</keyword>
<evidence type="ECO:0000313" key="2">
    <source>
        <dbReference type="EMBL" id="MBP2355883.1"/>
    </source>
</evidence>
<comment type="caution">
    <text evidence="2">The sequence shown here is derived from an EMBL/GenBank/DDBJ whole genome shotgun (WGS) entry which is preliminary data.</text>
</comment>
<organism evidence="2 3">
    <name type="scientific">Kribbella aluminosa</name>
    <dbReference type="NCBI Taxonomy" id="416017"/>
    <lineage>
        <taxon>Bacteria</taxon>
        <taxon>Bacillati</taxon>
        <taxon>Actinomycetota</taxon>
        <taxon>Actinomycetes</taxon>
        <taxon>Propionibacteriales</taxon>
        <taxon>Kribbellaceae</taxon>
        <taxon>Kribbella</taxon>
    </lineage>
</organism>
<accession>A0ABS4UW89</accession>
<name>A0ABS4UW89_9ACTN</name>
<dbReference type="Proteomes" id="UP000755585">
    <property type="component" value="Unassembled WGS sequence"/>
</dbReference>
<evidence type="ECO:0000313" key="3">
    <source>
        <dbReference type="Proteomes" id="UP000755585"/>
    </source>
</evidence>
<gene>
    <name evidence="2" type="ORF">JOF29_006993</name>
</gene>
<dbReference type="EMBL" id="JAGINT010000002">
    <property type="protein sequence ID" value="MBP2355883.1"/>
    <property type="molecule type" value="Genomic_DNA"/>
</dbReference>
<proteinExistence type="predicted"/>
<dbReference type="RefSeq" id="WP_209698488.1">
    <property type="nucleotide sequence ID" value="NZ_BAAAVU010000005.1"/>
</dbReference>
<protein>
    <submittedName>
        <fullName evidence="2">Uncharacterized protein</fullName>
    </submittedName>
</protein>
<sequence length="241" mass="25370">MGAGGSGDVLVVTGMPLSAGARAELSELLGEGYVVVDIRTAPSTANILLTPVVSGQLLGSLRQKFPQARILFTELHDDGHGISFPGPLARIMSHGPDGYYVAHALDALAPAIQTESRLQLSGSSRQNPPRFALPAHNDDPPAPEAVDNTIIWVDRTPGSTPPSGRWLDPEPIDGVITELLGIPNPRDDILWAALTAECAIRLLTVTGETVLVDVGNLGPAVAAELQIRVTSEGINHLSWPP</sequence>
<reference evidence="2 3" key="1">
    <citation type="submission" date="2021-03" db="EMBL/GenBank/DDBJ databases">
        <title>Sequencing the genomes of 1000 actinobacteria strains.</title>
        <authorList>
            <person name="Klenk H.-P."/>
        </authorList>
    </citation>
    <scope>NUCLEOTIDE SEQUENCE [LARGE SCALE GENOMIC DNA]</scope>
    <source>
        <strain evidence="2 3">DSM 18824</strain>
    </source>
</reference>